<keyword evidence="9" id="KW-1185">Reference proteome</keyword>
<keyword evidence="3" id="KW-0677">Repeat</keyword>
<feature type="region of interest" description="Disordered" evidence="6">
    <location>
        <begin position="196"/>
        <end position="256"/>
    </location>
</feature>
<name>A0ABR3GIM7_9PEZI</name>
<dbReference type="PROSITE" id="PS50005">
    <property type="entry name" value="TPR"/>
    <property type="match status" value="3"/>
</dbReference>
<evidence type="ECO:0000256" key="1">
    <source>
        <dbReference type="ARBA" id="ARBA00004496"/>
    </source>
</evidence>
<feature type="repeat" description="TPR" evidence="5">
    <location>
        <begin position="70"/>
        <end position="103"/>
    </location>
</feature>
<feature type="compositionally biased region" description="Pro residues" evidence="6">
    <location>
        <begin position="218"/>
        <end position="228"/>
    </location>
</feature>
<comment type="caution">
    <text evidence="8">The sequence shown here is derived from an EMBL/GenBank/DDBJ whole genome shotgun (WGS) entry which is preliminary data.</text>
</comment>
<evidence type="ECO:0000313" key="9">
    <source>
        <dbReference type="Proteomes" id="UP001447188"/>
    </source>
</evidence>
<dbReference type="Gene3D" id="1.10.260.100">
    <property type="match status" value="2"/>
</dbReference>
<evidence type="ECO:0000313" key="8">
    <source>
        <dbReference type="EMBL" id="KAL0635607.1"/>
    </source>
</evidence>
<organism evidence="8 9">
    <name type="scientific">Discina gigas</name>
    <dbReference type="NCBI Taxonomy" id="1032678"/>
    <lineage>
        <taxon>Eukaryota</taxon>
        <taxon>Fungi</taxon>
        <taxon>Dikarya</taxon>
        <taxon>Ascomycota</taxon>
        <taxon>Pezizomycotina</taxon>
        <taxon>Pezizomycetes</taxon>
        <taxon>Pezizales</taxon>
        <taxon>Discinaceae</taxon>
        <taxon>Discina</taxon>
    </lineage>
</organism>
<dbReference type="PROSITE" id="PS50293">
    <property type="entry name" value="TPR_REGION"/>
    <property type="match status" value="1"/>
</dbReference>
<dbReference type="Gene3D" id="1.25.40.10">
    <property type="entry name" value="Tetratricopeptide repeat domain"/>
    <property type="match status" value="3"/>
</dbReference>
<dbReference type="Pfam" id="PF13181">
    <property type="entry name" value="TPR_8"/>
    <property type="match status" value="1"/>
</dbReference>
<dbReference type="Proteomes" id="UP001447188">
    <property type="component" value="Unassembled WGS sequence"/>
</dbReference>
<dbReference type="Pfam" id="PF13424">
    <property type="entry name" value="TPR_12"/>
    <property type="match status" value="1"/>
</dbReference>
<feature type="compositionally biased region" description="Basic and acidic residues" evidence="6">
    <location>
        <begin position="239"/>
        <end position="256"/>
    </location>
</feature>
<feature type="domain" description="STI1" evidence="7">
    <location>
        <begin position="137"/>
        <end position="176"/>
    </location>
</feature>
<dbReference type="SMART" id="SM00028">
    <property type="entry name" value="TPR"/>
    <property type="match status" value="9"/>
</dbReference>
<keyword evidence="2" id="KW-0963">Cytoplasm</keyword>
<accession>A0ABR3GIM7</accession>
<gene>
    <name evidence="8" type="primary">STI1</name>
    <name evidence="8" type="ORF">Q9L58_005426</name>
</gene>
<dbReference type="Pfam" id="PF13432">
    <property type="entry name" value="TPR_16"/>
    <property type="match status" value="2"/>
</dbReference>
<feature type="domain" description="STI1" evidence="7">
    <location>
        <begin position="529"/>
        <end position="568"/>
    </location>
</feature>
<proteinExistence type="predicted"/>
<dbReference type="EMBL" id="JBBBZM010000066">
    <property type="protein sequence ID" value="KAL0635607.1"/>
    <property type="molecule type" value="Genomic_DNA"/>
</dbReference>
<reference evidence="8 9" key="1">
    <citation type="submission" date="2024-02" db="EMBL/GenBank/DDBJ databases">
        <title>Discinaceae phylogenomics.</title>
        <authorList>
            <person name="Dirks A.C."/>
            <person name="James T.Y."/>
        </authorList>
    </citation>
    <scope>NUCLEOTIDE SEQUENCE [LARGE SCALE GENOMIC DNA]</scope>
    <source>
        <strain evidence="8 9">ACD0624</strain>
    </source>
</reference>
<comment type="subcellular location">
    <subcellularLocation>
        <location evidence="1">Cytoplasm</location>
    </subcellularLocation>
</comment>
<dbReference type="InterPro" id="IPR019734">
    <property type="entry name" value="TPR_rpt"/>
</dbReference>
<sequence>MADKLKTEGNAAFAAKDFHKAISLFTQAIEADPSNHVLYSNRSACYASIKDFSGALQDATKCTELKPDWAKGFTRKGAALHGQGDLISALDAYEEATKIEPNNAQAKSGLKAVNDAIAREASQDQQADMGLSQIFQDPNFLQKLASNPKTSPYLGDPQFMEKLNRIRTNPSAIQTELSDPRVMQVIAALLGIQMEMPDSSPAGEDRDTEMPDVGSSTSPPPRAAPPPSYESAEQDAQNEEDKAKREEDKAKKVAKEAADKEKAIGTENYKKRNFEAAIEHYSKAWELHKDITYLNNLAAARFEAGDYEGCIKECETAIEEGREMRADFKLIAKAFGRIGTAYQRTGDLGKAIEYYQRALTEHRTPDVLSKLRAAEKAKIDFERESYIDPAKADEARELGNTLFKAADWPGAVKAYTEMAKRSPEDPRGYSNRAAALIKLLSFPEAIKDCDEALKRDKKFMRAHIRKAQVYYAMKEYNKCLDACNAATEADTDGKHTREIEEQTRKCMESMYSNREGETEEQTMERIQKDPEIVSIISDPVMQSILQQAKSNPAALNDHMRNPMIRQKIQKLMAAGIIRVG</sequence>
<dbReference type="InterPro" id="IPR011990">
    <property type="entry name" value="TPR-like_helical_dom_sf"/>
</dbReference>
<dbReference type="Pfam" id="PF17830">
    <property type="entry name" value="STI1-HOP_DP"/>
    <property type="match status" value="2"/>
</dbReference>
<dbReference type="InterPro" id="IPR041243">
    <property type="entry name" value="STI1/HOP_DP"/>
</dbReference>
<evidence type="ECO:0000256" key="6">
    <source>
        <dbReference type="SAM" id="MobiDB-lite"/>
    </source>
</evidence>
<keyword evidence="4 5" id="KW-0802">TPR repeat</keyword>
<feature type="repeat" description="TPR" evidence="5">
    <location>
        <begin position="2"/>
        <end position="35"/>
    </location>
</feature>
<dbReference type="PANTHER" id="PTHR22904:SF523">
    <property type="entry name" value="STRESS-INDUCED-PHOSPHOPROTEIN 1"/>
    <property type="match status" value="1"/>
</dbReference>
<dbReference type="SMART" id="SM00727">
    <property type="entry name" value="STI1"/>
    <property type="match status" value="2"/>
</dbReference>
<protein>
    <submittedName>
        <fullName evidence="8">Hsp90 cochaperone</fullName>
    </submittedName>
</protein>
<dbReference type="InterPro" id="IPR006636">
    <property type="entry name" value="STI1_HS-bd"/>
</dbReference>
<evidence type="ECO:0000256" key="2">
    <source>
        <dbReference type="ARBA" id="ARBA00022490"/>
    </source>
</evidence>
<feature type="repeat" description="TPR" evidence="5">
    <location>
        <begin position="332"/>
        <end position="365"/>
    </location>
</feature>
<evidence type="ECO:0000259" key="7">
    <source>
        <dbReference type="SMART" id="SM00727"/>
    </source>
</evidence>
<evidence type="ECO:0000256" key="3">
    <source>
        <dbReference type="ARBA" id="ARBA00022737"/>
    </source>
</evidence>
<evidence type="ECO:0000256" key="4">
    <source>
        <dbReference type="ARBA" id="ARBA00022803"/>
    </source>
</evidence>
<evidence type="ECO:0000256" key="5">
    <source>
        <dbReference type="PROSITE-ProRule" id="PRU00339"/>
    </source>
</evidence>
<dbReference type="SUPFAM" id="SSF48452">
    <property type="entry name" value="TPR-like"/>
    <property type="match status" value="3"/>
</dbReference>
<dbReference type="PANTHER" id="PTHR22904">
    <property type="entry name" value="TPR REPEAT CONTAINING PROTEIN"/>
    <property type="match status" value="1"/>
</dbReference>